<feature type="transmembrane region" description="Helical" evidence="14">
    <location>
        <begin position="296"/>
        <end position="317"/>
    </location>
</feature>
<evidence type="ECO:0000256" key="10">
    <source>
        <dbReference type="ARBA" id="ARBA00022840"/>
    </source>
</evidence>
<dbReference type="InterPro" id="IPR003594">
    <property type="entry name" value="HATPase_dom"/>
</dbReference>
<dbReference type="PROSITE" id="PS50885">
    <property type="entry name" value="HAMP"/>
    <property type="match status" value="1"/>
</dbReference>
<organism evidence="17 18">
    <name type="scientific">Acidiluteibacter ferrifornacis</name>
    <dbReference type="NCBI Taxonomy" id="2692424"/>
    <lineage>
        <taxon>Bacteria</taxon>
        <taxon>Pseudomonadati</taxon>
        <taxon>Bacteroidota</taxon>
        <taxon>Flavobacteriia</taxon>
        <taxon>Flavobacteriales</taxon>
        <taxon>Cryomorphaceae</taxon>
        <taxon>Acidiluteibacter</taxon>
    </lineage>
</organism>
<dbReference type="InterPro" id="IPR036097">
    <property type="entry name" value="HisK_dim/P_sf"/>
</dbReference>
<evidence type="ECO:0000256" key="7">
    <source>
        <dbReference type="ARBA" id="ARBA00022692"/>
    </source>
</evidence>
<dbReference type="Gene3D" id="1.10.287.130">
    <property type="match status" value="1"/>
</dbReference>
<keyword evidence="4" id="KW-1003">Cell membrane</keyword>
<dbReference type="GO" id="GO:0005524">
    <property type="term" value="F:ATP binding"/>
    <property type="evidence" value="ECO:0007669"/>
    <property type="project" value="UniProtKB-KW"/>
</dbReference>
<feature type="transmembrane region" description="Helical" evidence="14">
    <location>
        <begin position="680"/>
        <end position="705"/>
    </location>
</feature>
<gene>
    <name evidence="17" type="ORF">GQN54_02995</name>
</gene>
<keyword evidence="10" id="KW-0067">ATP-binding</keyword>
<keyword evidence="12" id="KW-0902">Two-component regulatory system</keyword>
<comment type="catalytic activity">
    <reaction evidence="1">
        <text>ATP + protein L-histidine = ADP + protein N-phospho-L-histidine.</text>
        <dbReference type="EC" id="2.7.13.3"/>
    </reaction>
</comment>
<keyword evidence="7 14" id="KW-0812">Transmembrane</keyword>
<evidence type="ECO:0000313" key="18">
    <source>
        <dbReference type="Proteomes" id="UP000470771"/>
    </source>
</evidence>
<evidence type="ECO:0000256" key="6">
    <source>
        <dbReference type="ARBA" id="ARBA00022679"/>
    </source>
</evidence>
<dbReference type="InterPro" id="IPR036890">
    <property type="entry name" value="HATPase_C_sf"/>
</dbReference>
<dbReference type="PANTHER" id="PTHR45528">
    <property type="entry name" value="SENSOR HISTIDINE KINASE CPXA"/>
    <property type="match status" value="1"/>
</dbReference>
<dbReference type="CDD" id="cd00082">
    <property type="entry name" value="HisKA"/>
    <property type="match status" value="1"/>
</dbReference>
<evidence type="ECO:0000256" key="2">
    <source>
        <dbReference type="ARBA" id="ARBA00004651"/>
    </source>
</evidence>
<evidence type="ECO:0000256" key="8">
    <source>
        <dbReference type="ARBA" id="ARBA00022741"/>
    </source>
</evidence>
<name>A0A6N9NIP2_9FLAO</name>
<feature type="transmembrane region" description="Helical" evidence="14">
    <location>
        <begin position="725"/>
        <end position="746"/>
    </location>
</feature>
<dbReference type="SMART" id="SM00387">
    <property type="entry name" value="HATPase_c"/>
    <property type="match status" value="1"/>
</dbReference>
<dbReference type="SUPFAM" id="SSF55874">
    <property type="entry name" value="ATPase domain of HSP90 chaperone/DNA topoisomerase II/histidine kinase"/>
    <property type="match status" value="1"/>
</dbReference>
<evidence type="ECO:0000313" key="17">
    <source>
        <dbReference type="EMBL" id="NBG65067.1"/>
    </source>
</evidence>
<dbReference type="Gene3D" id="3.30.565.10">
    <property type="entry name" value="Histidine kinase-like ATPase, C-terminal domain"/>
    <property type="match status" value="1"/>
</dbReference>
<dbReference type="Pfam" id="PF00512">
    <property type="entry name" value="HisKA"/>
    <property type="match status" value="1"/>
</dbReference>
<dbReference type="InterPro" id="IPR004358">
    <property type="entry name" value="Sig_transdc_His_kin-like_C"/>
</dbReference>
<dbReference type="PROSITE" id="PS50109">
    <property type="entry name" value="HIS_KIN"/>
    <property type="match status" value="1"/>
</dbReference>
<dbReference type="EMBL" id="WWNE01000003">
    <property type="protein sequence ID" value="NBG65067.1"/>
    <property type="molecule type" value="Genomic_DNA"/>
</dbReference>
<evidence type="ECO:0000259" key="16">
    <source>
        <dbReference type="PROSITE" id="PS50885"/>
    </source>
</evidence>
<dbReference type="RefSeq" id="WP_160631804.1">
    <property type="nucleotide sequence ID" value="NZ_WWNE01000003.1"/>
</dbReference>
<dbReference type="SMART" id="SM00388">
    <property type="entry name" value="HisKA"/>
    <property type="match status" value="1"/>
</dbReference>
<dbReference type="InterPro" id="IPR050398">
    <property type="entry name" value="HssS/ArlS-like"/>
</dbReference>
<dbReference type="SUPFAM" id="SSF47384">
    <property type="entry name" value="Homodimeric domain of signal transducing histidine kinase"/>
    <property type="match status" value="1"/>
</dbReference>
<comment type="caution">
    <text evidence="17">The sequence shown here is derived from an EMBL/GenBank/DDBJ whole genome shotgun (WGS) entry which is preliminary data.</text>
</comment>
<evidence type="ECO:0000256" key="12">
    <source>
        <dbReference type="ARBA" id="ARBA00023012"/>
    </source>
</evidence>
<keyword evidence="8" id="KW-0547">Nucleotide-binding</keyword>
<dbReference type="GO" id="GO:0005886">
    <property type="term" value="C:plasma membrane"/>
    <property type="evidence" value="ECO:0007669"/>
    <property type="project" value="UniProtKB-SubCell"/>
</dbReference>
<keyword evidence="9" id="KW-0418">Kinase</keyword>
<dbReference type="Proteomes" id="UP000470771">
    <property type="component" value="Unassembled WGS sequence"/>
</dbReference>
<evidence type="ECO:0000256" key="13">
    <source>
        <dbReference type="ARBA" id="ARBA00023136"/>
    </source>
</evidence>
<feature type="domain" description="HAMP" evidence="16">
    <location>
        <begin position="916"/>
        <end position="968"/>
    </location>
</feature>
<evidence type="ECO:0000256" key="9">
    <source>
        <dbReference type="ARBA" id="ARBA00022777"/>
    </source>
</evidence>
<reference evidence="17 18" key="1">
    <citation type="submission" date="2019-12" db="EMBL/GenBank/DDBJ databases">
        <authorList>
            <person name="Zhao J."/>
        </authorList>
    </citation>
    <scope>NUCLEOTIDE SEQUENCE [LARGE SCALE GENOMIC DNA]</scope>
    <source>
        <strain evidence="17 18">S-15</strain>
    </source>
</reference>
<dbReference type="EC" id="2.7.13.3" evidence="3"/>
<evidence type="ECO:0000256" key="4">
    <source>
        <dbReference type="ARBA" id="ARBA00022475"/>
    </source>
</evidence>
<feature type="transmembrane region" description="Helical" evidence="14">
    <location>
        <begin position="337"/>
        <end position="358"/>
    </location>
</feature>
<dbReference type="GO" id="GO:0000155">
    <property type="term" value="F:phosphorelay sensor kinase activity"/>
    <property type="evidence" value="ECO:0007669"/>
    <property type="project" value="InterPro"/>
</dbReference>
<evidence type="ECO:0000256" key="5">
    <source>
        <dbReference type="ARBA" id="ARBA00022553"/>
    </source>
</evidence>
<dbReference type="PRINTS" id="PR00344">
    <property type="entry name" value="BCTRLSENSOR"/>
</dbReference>
<dbReference type="Gene3D" id="6.10.340.10">
    <property type="match status" value="1"/>
</dbReference>
<feature type="transmembrane region" description="Helical" evidence="14">
    <location>
        <begin position="196"/>
        <end position="213"/>
    </location>
</feature>
<feature type="transmembrane region" description="Helical" evidence="14">
    <location>
        <begin position="897"/>
        <end position="918"/>
    </location>
</feature>
<evidence type="ECO:0000256" key="11">
    <source>
        <dbReference type="ARBA" id="ARBA00022989"/>
    </source>
</evidence>
<keyword evidence="11 14" id="KW-1133">Transmembrane helix</keyword>
<keyword evidence="6" id="KW-0808">Transferase</keyword>
<evidence type="ECO:0000256" key="1">
    <source>
        <dbReference type="ARBA" id="ARBA00000085"/>
    </source>
</evidence>
<dbReference type="InterPro" id="IPR003661">
    <property type="entry name" value="HisK_dim/P_dom"/>
</dbReference>
<evidence type="ECO:0000256" key="14">
    <source>
        <dbReference type="SAM" id="Phobius"/>
    </source>
</evidence>
<dbReference type="InterPro" id="IPR005467">
    <property type="entry name" value="His_kinase_dom"/>
</dbReference>
<keyword evidence="18" id="KW-1185">Reference proteome</keyword>
<protein>
    <recommendedName>
        <fullName evidence="3">histidine kinase</fullName>
        <ecNumber evidence="3">2.7.13.3</ecNumber>
    </recommendedName>
</protein>
<feature type="transmembrane region" description="Helical" evidence="14">
    <location>
        <begin position="370"/>
        <end position="390"/>
    </location>
</feature>
<feature type="domain" description="Histidine kinase" evidence="15">
    <location>
        <begin position="985"/>
        <end position="1196"/>
    </location>
</feature>
<keyword evidence="13 14" id="KW-0472">Membrane</keyword>
<feature type="transmembrane region" description="Helical" evidence="14">
    <location>
        <begin position="263"/>
        <end position="284"/>
    </location>
</feature>
<dbReference type="PANTHER" id="PTHR45528:SF1">
    <property type="entry name" value="SENSOR HISTIDINE KINASE CPXA"/>
    <property type="match status" value="1"/>
</dbReference>
<proteinExistence type="predicted"/>
<feature type="transmembrane region" description="Helical" evidence="14">
    <location>
        <begin position="421"/>
        <end position="439"/>
    </location>
</feature>
<dbReference type="InterPro" id="IPR003660">
    <property type="entry name" value="HAMP_dom"/>
</dbReference>
<comment type="subcellular location">
    <subcellularLocation>
        <location evidence="2">Cell membrane</location>
        <topology evidence="2">Multi-pass membrane protein</topology>
    </subcellularLocation>
</comment>
<dbReference type="AlphaFoldDB" id="A0A6N9NIP2"/>
<evidence type="ECO:0000259" key="15">
    <source>
        <dbReference type="PROSITE" id="PS50109"/>
    </source>
</evidence>
<sequence length="1198" mass="138157">MRKKSFILKWVILFELLLCVLLVVPTDWLNQQYGDSQIEAAKDNFIKLEDEAKVNLESVLNTKKLDDRYNSELISYYLFEEDSLVLWTNNNASVSDLLHTADVDKKVHLLGDGYYYILKASNRNHNAFAAILLQQKYFHNNTYLQNVFTLNEKLTSKYSLNWDDSGDIEFVNSNKTVVFSLQPYSTKLLYPTITNWQVAIYFLSVVLFLYLIVQWIQNRSIVSNVLAFIVLSLIRFLGFYFQFPEFLYYSELFSPKVFALNEWLPNLGDTILHLLFAFAILWLIVKRMVQNKIHTLGLILMLSSIFLLGALITQLFRGLVISSTISFDLSNLYSLNPYSYLGLLVMCFLLCSIFLLVFKTFSQNKVAKSRTVWFIFLFGIFNYALQYYWGERNITFINWPLVLILFVATIQRYYNGRYNLTRSLFLIVLLSLISSYIILHQTALKERRNMTVMAQKLSEEKDAIAEYLFSKSVEKMKMDTLLLSMLEQYWDQPIEVNDYISSNYFKGFWQGYQLQFTFCAPEDRLLVQPDNLEVNCLHFFDERIEKEGTPTGSYPLYLMQSETGRISYLSRISFQIDSSIVYLFAEFNNKRLIENEGYPELLLDQKEISRSINLGELSFAKYEQQELVASAGPYSFSSIIDSIDVKVGSVLKVKDREHNHLYYRLNPTTLLEIVGQRNDWLSAFTTFSYVFTFMALLIVIIALTLKEFPFRVEWRIRDFTTKIQLFIIGILLLSIGMFSIASTYYIKKQYRSKNDKNITEKLRSVLIEVNQKLGDEEVLSDNLSEYMTQVLVKFSNVFYTDINLYSSEGDLIATSRPEIFDIGLKAPLMDAQAYRMMAKEKKRIFINNEHIGQLSYLSAYVPFFNNDGQFLAYLNLPYFAKQNELEEEISSFLVSSINIYVVIFCFSIILSVIFANYISKPLQLLRENISKVNIGSSNEIIEWEGSDEISSLVKEYNRMVVKLADSADLLARTERAGAWKEMAKQVAHEIKNPLTPMKLSIQHLKRAADDEAADLDDRINRTSQVLIQQIDALAHIADEFSNFAKMPEPQKVEMDFIPVLRNAVSLFDESEKGNIKLNLNCEHALVKADQDQLIRVFNNIIKNGLQAIPEGREAAIVIEVNRIENDFVIAFKDNGVGIAKEDYSRIFVPNFTSKSSGMGLGLAIVKNSIENSGGTVRFESTVNQGTTFILTLPSLAQE</sequence>
<feature type="transmembrane region" description="Helical" evidence="14">
    <location>
        <begin position="225"/>
        <end position="243"/>
    </location>
</feature>
<dbReference type="Pfam" id="PF02518">
    <property type="entry name" value="HATPase_c"/>
    <property type="match status" value="1"/>
</dbReference>
<evidence type="ECO:0000256" key="3">
    <source>
        <dbReference type="ARBA" id="ARBA00012438"/>
    </source>
</evidence>
<accession>A0A6N9NIP2</accession>
<keyword evidence="5" id="KW-0597">Phosphoprotein</keyword>